<comment type="caution">
    <text evidence="2">The sequence shown here is derived from an EMBL/GenBank/DDBJ whole genome shotgun (WGS) entry which is preliminary data.</text>
</comment>
<dbReference type="InterPro" id="IPR025549">
    <property type="entry name" value="YjzC"/>
</dbReference>
<feature type="region of interest" description="Disordered" evidence="1">
    <location>
        <begin position="38"/>
        <end position="58"/>
    </location>
</feature>
<sequence>MGEYSHFRFGQKAPKNGVFREIGETGSSVSDPKIVKLKAGEKFPQNSNHDRVWTHEKN</sequence>
<dbReference type="AlphaFoldDB" id="A0A917HMF1"/>
<dbReference type="EMBL" id="BMFR01000016">
    <property type="protein sequence ID" value="GGG83359.1"/>
    <property type="molecule type" value="Genomic_DNA"/>
</dbReference>
<protein>
    <submittedName>
        <fullName evidence="2">YjzC family protein</fullName>
    </submittedName>
</protein>
<evidence type="ECO:0000256" key="1">
    <source>
        <dbReference type="SAM" id="MobiDB-lite"/>
    </source>
</evidence>
<name>A0A917HMF1_9BACI</name>
<proteinExistence type="predicted"/>
<dbReference type="RefSeq" id="WP_188456305.1">
    <property type="nucleotide sequence ID" value="NZ_BMFR01000016.1"/>
</dbReference>
<dbReference type="Pfam" id="PF14168">
    <property type="entry name" value="YjzC"/>
    <property type="match status" value="1"/>
</dbReference>
<reference evidence="2" key="1">
    <citation type="journal article" date="2014" name="Int. J. Syst. Evol. Microbiol.">
        <title>Complete genome sequence of Corynebacterium casei LMG S-19264T (=DSM 44701T), isolated from a smear-ripened cheese.</title>
        <authorList>
            <consortium name="US DOE Joint Genome Institute (JGI-PGF)"/>
            <person name="Walter F."/>
            <person name="Albersmeier A."/>
            <person name="Kalinowski J."/>
            <person name="Ruckert C."/>
        </authorList>
    </citation>
    <scope>NUCLEOTIDE SEQUENCE</scope>
    <source>
        <strain evidence="2">CGMCC 1.12754</strain>
    </source>
</reference>
<dbReference type="Proteomes" id="UP000622860">
    <property type="component" value="Unassembled WGS sequence"/>
</dbReference>
<organism evidence="2 3">
    <name type="scientific">Virgibacillus oceani</name>
    <dbReference type="NCBI Taxonomy" id="1479511"/>
    <lineage>
        <taxon>Bacteria</taxon>
        <taxon>Bacillati</taxon>
        <taxon>Bacillota</taxon>
        <taxon>Bacilli</taxon>
        <taxon>Bacillales</taxon>
        <taxon>Bacillaceae</taxon>
        <taxon>Virgibacillus</taxon>
    </lineage>
</organism>
<feature type="compositionally biased region" description="Basic and acidic residues" evidence="1">
    <location>
        <begin position="48"/>
        <end position="58"/>
    </location>
</feature>
<keyword evidence="3" id="KW-1185">Reference proteome</keyword>
<gene>
    <name evidence="2" type="ORF">GCM10011398_31220</name>
</gene>
<evidence type="ECO:0000313" key="2">
    <source>
        <dbReference type="EMBL" id="GGG83359.1"/>
    </source>
</evidence>
<evidence type="ECO:0000313" key="3">
    <source>
        <dbReference type="Proteomes" id="UP000622860"/>
    </source>
</evidence>
<accession>A0A917HMF1</accession>
<reference evidence="2" key="2">
    <citation type="submission" date="2020-09" db="EMBL/GenBank/DDBJ databases">
        <authorList>
            <person name="Sun Q."/>
            <person name="Zhou Y."/>
        </authorList>
    </citation>
    <scope>NUCLEOTIDE SEQUENCE</scope>
    <source>
        <strain evidence="2">CGMCC 1.12754</strain>
    </source>
</reference>